<reference evidence="1" key="1">
    <citation type="journal article" date="2014" name="Front. Microbiol.">
        <title>High frequency of phylogenetically diverse reductive dehalogenase-homologous genes in deep subseafloor sedimentary metagenomes.</title>
        <authorList>
            <person name="Kawai M."/>
            <person name="Futagami T."/>
            <person name="Toyoda A."/>
            <person name="Takaki Y."/>
            <person name="Nishi S."/>
            <person name="Hori S."/>
            <person name="Arai W."/>
            <person name="Tsubouchi T."/>
            <person name="Morono Y."/>
            <person name="Uchiyama I."/>
            <person name="Ito T."/>
            <person name="Fujiyama A."/>
            <person name="Inagaki F."/>
            <person name="Takami H."/>
        </authorList>
    </citation>
    <scope>NUCLEOTIDE SEQUENCE</scope>
    <source>
        <strain evidence="1">Expedition CK06-06</strain>
    </source>
</reference>
<organism evidence="1">
    <name type="scientific">marine sediment metagenome</name>
    <dbReference type="NCBI Taxonomy" id="412755"/>
    <lineage>
        <taxon>unclassified sequences</taxon>
        <taxon>metagenomes</taxon>
        <taxon>ecological metagenomes</taxon>
    </lineage>
</organism>
<protein>
    <submittedName>
        <fullName evidence="1">Uncharacterized protein</fullName>
    </submittedName>
</protein>
<feature type="non-terminal residue" evidence="1">
    <location>
        <position position="1"/>
    </location>
</feature>
<dbReference type="EMBL" id="BARU01033076">
    <property type="protein sequence ID" value="GAH63467.1"/>
    <property type="molecule type" value="Genomic_DNA"/>
</dbReference>
<proteinExistence type="predicted"/>
<dbReference type="AlphaFoldDB" id="X1H251"/>
<comment type="caution">
    <text evidence="1">The sequence shown here is derived from an EMBL/GenBank/DDBJ whole genome shotgun (WGS) entry which is preliminary data.</text>
</comment>
<gene>
    <name evidence="1" type="ORF">S03H2_52083</name>
</gene>
<evidence type="ECO:0000313" key="1">
    <source>
        <dbReference type="EMBL" id="GAH63467.1"/>
    </source>
</evidence>
<name>X1H251_9ZZZZ</name>
<feature type="non-terminal residue" evidence="1">
    <location>
        <position position="260"/>
    </location>
</feature>
<accession>X1H251</accession>
<sequence length="260" mass="28473">LLDENLAAMAARAGASEAALQKMADTTAFEMGRFRAEWTDLMRDIGTSFMEEGPGRWYMELAAQINLWRKAGAREEAATTGKFQRRERMVDNYLVALGEIRAVEWAMTLPKYQQIDLTDRLTAAQEKTAKAARAWGLSVDEAAQLVGGRLREVSGHAIIAAKALEEAVLKGPARVAAEARAAAEAAAGRAEVKRVDDFVAALEKLLQEQIEVARAFDVAAGVYSEVDARLNVLAETADYTADELEVLREKLQEIFDLQAA</sequence>